<evidence type="ECO:0000256" key="4">
    <source>
        <dbReference type="ARBA" id="ARBA00022824"/>
    </source>
</evidence>
<keyword evidence="3 7" id="KW-0813">Transport</keyword>
<comment type="subcellular location">
    <subcellularLocation>
        <location evidence="1">Endoplasmic reticulum membrane</location>
        <topology evidence="1">Peripheral membrane protein</topology>
        <orientation evidence="1">Cytoplasmic side</orientation>
    </subcellularLocation>
</comment>
<dbReference type="GO" id="GO:0006914">
    <property type="term" value="P:autophagy"/>
    <property type="evidence" value="ECO:0007669"/>
    <property type="project" value="UniProtKB-KW"/>
</dbReference>
<feature type="domain" description="Sec16 central conserved" evidence="10">
    <location>
        <begin position="1040"/>
        <end position="1158"/>
    </location>
</feature>
<evidence type="ECO:0000256" key="5">
    <source>
        <dbReference type="ARBA" id="ARBA00022892"/>
    </source>
</evidence>
<reference evidence="11 12" key="1">
    <citation type="submission" date="2016-04" db="EMBL/GenBank/DDBJ databases">
        <title>Evolutionary innovation and constraint leading to complex multicellularity in the Ascomycota.</title>
        <authorList>
            <person name="Cisse O."/>
            <person name="Nguyen A."/>
            <person name="Hewitt D.A."/>
            <person name="Jedd G."/>
            <person name="Stajich J.E."/>
        </authorList>
    </citation>
    <scope>NUCLEOTIDE SEQUENCE [LARGE SCALE GENOMIC DNA]</scope>
    <source>
        <strain evidence="11 12">DAH-3</strain>
    </source>
</reference>
<dbReference type="PANTHER" id="PTHR13402:SF6">
    <property type="entry name" value="SECRETORY 16, ISOFORM I"/>
    <property type="match status" value="1"/>
</dbReference>
<evidence type="ECO:0000313" key="12">
    <source>
        <dbReference type="Proteomes" id="UP000186594"/>
    </source>
</evidence>
<dbReference type="GO" id="GO:0012507">
    <property type="term" value="C:ER to Golgi transport vesicle membrane"/>
    <property type="evidence" value="ECO:0007669"/>
    <property type="project" value="TreeGrafter"/>
</dbReference>
<dbReference type="STRING" id="1198029.A0A1U7LQS5"/>
<gene>
    <name evidence="11" type="ORF">NEOLI_003244</name>
</gene>
<protein>
    <recommendedName>
        <fullName evidence="7">Protein transport protein sec16</fullName>
    </recommendedName>
</protein>
<feature type="compositionally biased region" description="Polar residues" evidence="8">
    <location>
        <begin position="121"/>
        <end position="145"/>
    </location>
</feature>
<feature type="region of interest" description="Disordered" evidence="8">
    <location>
        <begin position="254"/>
        <end position="283"/>
    </location>
</feature>
<feature type="compositionally biased region" description="Polar residues" evidence="8">
    <location>
        <begin position="397"/>
        <end position="407"/>
    </location>
</feature>
<keyword evidence="7" id="KW-0472">Membrane</keyword>
<keyword evidence="12" id="KW-1185">Reference proteome</keyword>
<keyword evidence="7" id="KW-0653">Protein transport</keyword>
<feature type="region of interest" description="Disordered" evidence="8">
    <location>
        <begin position="956"/>
        <end position="1035"/>
    </location>
</feature>
<feature type="compositionally biased region" description="Polar residues" evidence="8">
    <location>
        <begin position="980"/>
        <end position="998"/>
    </location>
</feature>
<dbReference type="InterPro" id="IPR024298">
    <property type="entry name" value="Sec16_Sec23-bd"/>
</dbReference>
<sequence>MTEIVERSPSPKSSSRFRELGHKPCTTGTPCPEGGDYSRGTVIGDKSIEPTSEEIAEVRLPSEDLPQQFDAMKHSSTPLADFEDLDHAKDMPPEALFHAKQLRDELVTTNSHPEDAKNPQPVYSQASHSENGCSNQPVVPHQSSPRIKEGFTSLKLEKPSTSTLFENITTHDDLFGGSNVVEDSFFDHLETPVGETNYIQPSEQQGYNTGGQQYASQEQQYAYFQQDQPSAQYNDVQSHDHQNTQQQYRFDASYSQPTDYNPQPIMNPQYGTYQNPPQSYAFGSQESFYNHATANQSSPLDQSTIYSQTPDSQPVQPVYSQQDSGYRPVPPIIMYNQQSHTQHDEPIMSPTTAKRLLNGYGDPPNIPYSMDHKSTYGHNQNQQYYNQLPQYSAAYQYQRSDQHQSQLAPPKTPSLPPSTFGPPAQPQSPHLARPQDAISRIQQIQSAPSTSDLYSSRPTTQDSGILHPRQTSNTSSNGSYHGHEFNSGFYTPMSSTFPASPFYGPSSYLSPKRESKNVSASTSFVAAKGGYSSPYDLPPQIAKQKPRSLTTPSSALAFNNPVVPSLLPPPKSLKAFSDAGSERGGSTNTFPGSEMPVPNREPQIYAPMEENYLHQPLQPLQQEKQSLESPFMPSGETFSPVVAQTADAFPLVINESNEEMFKSPFPSSQSMKKEMPKSDYYNPRRHRPPSISEPQIRHGYQGDPPLPLSGQTVDDSQKDPSEGSDYKPYGQYGNCPPTTAMNTALQAIQQSREKKQSFGSPPRTLLSSVQKRAMMRPLSPIYTPPPQASQINPYLNSYALPDVGSQEPLTNARLASPQGITDILDDSPGKSSSEGPQAVREEARGDTIDDYSIPNAAMDSYAPITINPNPLDEGDFAGHDSQLIAEELADGSENNGRYTETNAYKPLIPERVTSPTYSDHSIPSGPPKRFASPYCPDSYTVSPVMSPSIVPITVLSKPTSPPHAASLPPHISQKRPHAGTNPSNPKSASSLAQMQRSVSPYAPSGPSTIPSFPTSTYNQSTYETQQKNDPSEYHNFGTGHPLITFGFGGKIITMFPHQIQRYAADGSTISKGAPGLMNIANLRDYIKAEDHTTFPGPVYQVGASKGAMKAKRKECSAWLQNTINKLDNETFYGTEVERQHFEHIVILFKLLKVYTDHETPLDGSTEIEVACKEILMPGLSTLSLAKNEDASFTVAAHLSQGQHSRQISDGSPLSQYPVTKEFIASIGQSLLRGDREGAIRSALDNRMWAHAMLIASCVSKDRWKSVVKEFVRTELENAGEGSESLKVLYEVFAGHGSDAVEELLPPSSLFVHSNTQVDISGHLDRWRETLTMILANKTAGDTEAIAALGTQLEFNFLIYISYILSRDVSTFEAIDAPKKNMVLVGASHEKYPFDFYRDHDAIKLSEIYELVKCNGPTGMQGIPHLQAYKLYYAWILSDFGMTSTAQRQFRVLQISDFKILRSYR</sequence>
<evidence type="ECO:0000259" key="10">
    <source>
        <dbReference type="Pfam" id="PF12932"/>
    </source>
</evidence>
<evidence type="ECO:0000256" key="7">
    <source>
        <dbReference type="RuleBase" id="RU364101"/>
    </source>
</evidence>
<dbReference type="EMBL" id="LXFE01000561">
    <property type="protein sequence ID" value="OLL24933.1"/>
    <property type="molecule type" value="Genomic_DNA"/>
</dbReference>
<proteinExistence type="inferred from homology"/>
<feature type="compositionally biased region" description="Polar residues" evidence="8">
    <location>
        <begin position="618"/>
        <end position="628"/>
    </location>
</feature>
<feature type="compositionally biased region" description="Polar residues" evidence="8">
    <location>
        <begin position="295"/>
        <end position="324"/>
    </location>
</feature>
<organism evidence="11 12">
    <name type="scientific">Neolecta irregularis (strain DAH-3)</name>
    <dbReference type="NCBI Taxonomy" id="1198029"/>
    <lineage>
        <taxon>Eukaryota</taxon>
        <taxon>Fungi</taxon>
        <taxon>Dikarya</taxon>
        <taxon>Ascomycota</taxon>
        <taxon>Taphrinomycotina</taxon>
        <taxon>Neolectales</taxon>
        <taxon>Neolectaceae</taxon>
        <taxon>Neolecta</taxon>
    </lineage>
</organism>
<feature type="compositionally biased region" description="Basic and acidic residues" evidence="8">
    <location>
        <begin position="715"/>
        <end position="725"/>
    </location>
</feature>
<feature type="region of interest" description="Disordered" evidence="8">
    <location>
        <begin position="818"/>
        <end position="845"/>
    </location>
</feature>
<feature type="region of interest" description="Disordered" evidence="8">
    <location>
        <begin position="660"/>
        <end position="741"/>
    </location>
</feature>
<dbReference type="GO" id="GO:0005789">
    <property type="term" value="C:endoplasmic reticulum membrane"/>
    <property type="evidence" value="ECO:0007669"/>
    <property type="project" value="UniProtKB-SubCell"/>
</dbReference>
<evidence type="ECO:0000256" key="1">
    <source>
        <dbReference type="ARBA" id="ARBA00004397"/>
    </source>
</evidence>
<feature type="compositionally biased region" description="Basic and acidic residues" evidence="8">
    <location>
        <begin position="107"/>
        <end position="117"/>
    </location>
</feature>
<feature type="compositionally biased region" description="Polar residues" evidence="8">
    <location>
        <begin position="1005"/>
        <end position="1028"/>
    </location>
</feature>
<feature type="compositionally biased region" description="Polar residues" evidence="8">
    <location>
        <begin position="440"/>
        <end position="479"/>
    </location>
</feature>
<dbReference type="GO" id="GO:0070971">
    <property type="term" value="C:endoplasmic reticulum exit site"/>
    <property type="evidence" value="ECO:0007669"/>
    <property type="project" value="TreeGrafter"/>
</dbReference>
<dbReference type="GO" id="GO:0016192">
    <property type="term" value="P:vesicle-mediated transport"/>
    <property type="evidence" value="ECO:0007669"/>
    <property type="project" value="UniProtKB-KW"/>
</dbReference>
<feature type="compositionally biased region" description="Pro residues" evidence="8">
    <location>
        <begin position="410"/>
        <end position="426"/>
    </location>
</feature>
<evidence type="ECO:0000256" key="6">
    <source>
        <dbReference type="ARBA" id="ARBA00024687"/>
    </source>
</evidence>
<dbReference type="GO" id="GO:0015031">
    <property type="term" value="P:protein transport"/>
    <property type="evidence" value="ECO:0007669"/>
    <property type="project" value="UniProtKB-KW"/>
</dbReference>
<evidence type="ECO:0000259" key="9">
    <source>
        <dbReference type="Pfam" id="PF12931"/>
    </source>
</evidence>
<dbReference type="GO" id="GO:0070973">
    <property type="term" value="P:protein localization to endoplasmic reticulum exit site"/>
    <property type="evidence" value="ECO:0007669"/>
    <property type="project" value="TreeGrafter"/>
</dbReference>
<keyword evidence="4 7" id="KW-0256">Endoplasmic reticulum</keyword>
<dbReference type="Gene3D" id="1.25.40.1030">
    <property type="match status" value="1"/>
</dbReference>
<feature type="region of interest" description="Disordered" evidence="8">
    <location>
        <begin position="107"/>
        <end position="146"/>
    </location>
</feature>
<evidence type="ECO:0000256" key="3">
    <source>
        <dbReference type="ARBA" id="ARBA00022448"/>
    </source>
</evidence>
<comment type="similarity">
    <text evidence="2 7">Belongs to the SEC16 family.</text>
</comment>
<dbReference type="Pfam" id="PF12932">
    <property type="entry name" value="Sec16"/>
    <property type="match status" value="1"/>
</dbReference>
<feature type="region of interest" description="Disordered" evidence="8">
    <location>
        <begin position="295"/>
        <end position="331"/>
    </location>
</feature>
<dbReference type="OrthoDB" id="8918678at2759"/>
<comment type="function">
    <text evidence="6 7">Involved in the initiation of assembly of the COPII coat required for the formation of transport vesicles from the endoplasmic reticulum (ER) and the selection of cargo molecules. Also involved in autophagy.</text>
</comment>
<dbReference type="Pfam" id="PF12931">
    <property type="entry name" value="TPR_Sec16"/>
    <property type="match status" value="1"/>
</dbReference>
<evidence type="ECO:0000256" key="8">
    <source>
        <dbReference type="SAM" id="MobiDB-lite"/>
    </source>
</evidence>
<dbReference type="GO" id="GO:0007030">
    <property type="term" value="P:Golgi organization"/>
    <property type="evidence" value="ECO:0007669"/>
    <property type="project" value="TreeGrafter"/>
</dbReference>
<dbReference type="PANTHER" id="PTHR13402">
    <property type="entry name" value="RGPR-RELATED"/>
    <property type="match status" value="1"/>
</dbReference>
<evidence type="ECO:0000313" key="11">
    <source>
        <dbReference type="EMBL" id="OLL24933.1"/>
    </source>
</evidence>
<dbReference type="Proteomes" id="UP000186594">
    <property type="component" value="Unassembled WGS sequence"/>
</dbReference>
<feature type="region of interest" description="Disordered" evidence="8">
    <location>
        <begin position="357"/>
        <end position="377"/>
    </location>
</feature>
<dbReference type="OMA" id="ANERRPY"/>
<feature type="region of interest" description="Disordered" evidence="8">
    <location>
        <begin position="576"/>
        <end position="636"/>
    </location>
</feature>
<feature type="region of interest" description="Disordered" evidence="8">
    <location>
        <begin position="747"/>
        <end position="766"/>
    </location>
</feature>
<feature type="region of interest" description="Disordered" evidence="8">
    <location>
        <begin position="1"/>
        <end position="44"/>
    </location>
</feature>
<feature type="region of interest" description="Disordered" evidence="8">
    <location>
        <begin position="397"/>
        <end position="480"/>
    </location>
</feature>
<accession>A0A1U7LQS5</accession>
<name>A0A1U7LQS5_NEOID</name>
<keyword evidence="7" id="KW-0072">Autophagy</keyword>
<evidence type="ECO:0000256" key="2">
    <source>
        <dbReference type="ARBA" id="ARBA00005927"/>
    </source>
</evidence>
<dbReference type="CDD" id="cd09233">
    <property type="entry name" value="ACE1-Sec16-like"/>
    <property type="match status" value="1"/>
</dbReference>
<comment type="caution">
    <text evidence="11">The sequence shown here is derived from an EMBL/GenBank/DDBJ whole genome shotgun (WGS) entry which is preliminary data.</text>
</comment>
<feature type="domain" description="Sec16 Sec23-binding" evidence="9">
    <location>
        <begin position="1227"/>
        <end position="1447"/>
    </location>
</feature>
<dbReference type="InterPro" id="IPR024340">
    <property type="entry name" value="Sec16_CCD"/>
</dbReference>
<keyword evidence="5 7" id="KW-0931">ER-Golgi transport</keyword>